<feature type="region of interest" description="Disordered" evidence="7">
    <location>
        <begin position="163"/>
        <end position="183"/>
    </location>
</feature>
<dbReference type="CDD" id="cd00165">
    <property type="entry name" value="S4"/>
    <property type="match status" value="1"/>
</dbReference>
<dbReference type="GO" id="GO:0003735">
    <property type="term" value="F:structural constituent of ribosome"/>
    <property type="evidence" value="ECO:0007669"/>
    <property type="project" value="InterPro"/>
</dbReference>
<dbReference type="GO" id="GO:0042274">
    <property type="term" value="P:ribosomal small subunit biogenesis"/>
    <property type="evidence" value="ECO:0007669"/>
    <property type="project" value="TreeGrafter"/>
</dbReference>
<dbReference type="InterPro" id="IPR036986">
    <property type="entry name" value="S4_RNA-bd_sf"/>
</dbReference>
<dbReference type="GO" id="GO:0006412">
    <property type="term" value="P:translation"/>
    <property type="evidence" value="ECO:0007669"/>
    <property type="project" value="UniProtKB-UniRule"/>
</dbReference>
<feature type="compositionally biased region" description="Basic and acidic residues" evidence="7">
    <location>
        <begin position="165"/>
        <end position="175"/>
    </location>
</feature>
<dbReference type="Pfam" id="PF01479">
    <property type="entry name" value="S4"/>
    <property type="match status" value="1"/>
</dbReference>
<evidence type="ECO:0000256" key="3">
    <source>
        <dbReference type="ARBA" id="ARBA00022884"/>
    </source>
</evidence>
<evidence type="ECO:0000256" key="2">
    <source>
        <dbReference type="ARBA" id="ARBA00022730"/>
    </source>
</evidence>
<comment type="function">
    <text evidence="6">One of the primary rRNA binding proteins, it binds directly to 16S rRNA where it nucleates assembly of the body of the 30S subunit.</text>
</comment>
<accession>A0A075FSG0</accession>
<gene>
    <name evidence="10" type="primary">RP-S4</name>
    <name evidence="6" type="synonym">rps4</name>
    <name evidence="10" type="synonym">rpsD</name>
</gene>
<dbReference type="GO" id="GO:0019843">
    <property type="term" value="F:rRNA binding"/>
    <property type="evidence" value="ECO:0007669"/>
    <property type="project" value="UniProtKB-UniRule"/>
</dbReference>
<dbReference type="NCBIfam" id="TIGR01018">
    <property type="entry name" value="uS4_arch"/>
    <property type="match status" value="1"/>
</dbReference>
<dbReference type="PANTHER" id="PTHR11831">
    <property type="entry name" value="30S 40S RIBOSOMAL PROTEIN"/>
    <property type="match status" value="1"/>
</dbReference>
<dbReference type="InterPro" id="IPR005710">
    <property type="entry name" value="Ribosomal_uS4_euk/arc"/>
</dbReference>
<evidence type="ECO:0000259" key="9">
    <source>
        <dbReference type="SMART" id="SM01390"/>
    </source>
</evidence>
<dbReference type="InterPro" id="IPR002942">
    <property type="entry name" value="S4_RNA-bd"/>
</dbReference>
<keyword evidence="3 6" id="KW-0694">RNA-binding</keyword>
<evidence type="ECO:0000259" key="8">
    <source>
        <dbReference type="SMART" id="SM00363"/>
    </source>
</evidence>
<evidence type="ECO:0000256" key="6">
    <source>
        <dbReference type="HAMAP-Rule" id="MF_01306"/>
    </source>
</evidence>
<evidence type="ECO:0000256" key="4">
    <source>
        <dbReference type="ARBA" id="ARBA00022980"/>
    </source>
</evidence>
<evidence type="ECO:0000256" key="7">
    <source>
        <dbReference type="SAM" id="MobiDB-lite"/>
    </source>
</evidence>
<evidence type="ECO:0000256" key="1">
    <source>
        <dbReference type="ARBA" id="ARBA00007465"/>
    </source>
</evidence>
<dbReference type="SUPFAM" id="SSF55174">
    <property type="entry name" value="Alpha-L RNA-binding motif"/>
    <property type="match status" value="1"/>
</dbReference>
<dbReference type="NCBIfam" id="NF003139">
    <property type="entry name" value="PRK04051.1"/>
    <property type="match status" value="1"/>
</dbReference>
<dbReference type="SMART" id="SM01390">
    <property type="entry name" value="Ribosomal_S4"/>
    <property type="match status" value="1"/>
</dbReference>
<name>A0A075FSG0_9EURY</name>
<dbReference type="EMBL" id="KF900369">
    <property type="protein sequence ID" value="AIE92557.1"/>
    <property type="molecule type" value="Genomic_DNA"/>
</dbReference>
<dbReference type="HAMAP" id="MF_01306_A">
    <property type="entry name" value="Ribosomal_uS4_A"/>
    <property type="match status" value="1"/>
</dbReference>
<dbReference type="GO" id="GO:0015935">
    <property type="term" value="C:small ribosomal subunit"/>
    <property type="evidence" value="ECO:0007669"/>
    <property type="project" value="InterPro"/>
</dbReference>
<dbReference type="SMART" id="SM00363">
    <property type="entry name" value="S4"/>
    <property type="match status" value="1"/>
</dbReference>
<feature type="domain" description="Small ribosomal subunit protein uS4 N-terminal" evidence="9">
    <location>
        <begin position="5"/>
        <end position="105"/>
    </location>
</feature>
<comment type="function">
    <text evidence="6">With S5 and S12 plays an important role in translational accuracy.</text>
</comment>
<dbReference type="AlphaFoldDB" id="A0A075FSG0"/>
<dbReference type="PANTHER" id="PTHR11831:SF5">
    <property type="entry name" value="40S RIBOSOMAL PROTEIN S9"/>
    <property type="match status" value="1"/>
</dbReference>
<organism evidence="10">
    <name type="scientific">uncultured marine group II/III euryarchaeote AD1000_24_F05</name>
    <dbReference type="NCBI Taxonomy" id="1457742"/>
    <lineage>
        <taxon>Archaea</taxon>
        <taxon>Methanobacteriati</taxon>
        <taxon>Methanobacteriota</taxon>
        <taxon>environmental samples</taxon>
    </lineage>
</organism>
<feature type="domain" description="RNA-binding S4" evidence="8">
    <location>
        <begin position="106"/>
        <end position="172"/>
    </location>
</feature>
<keyword evidence="4 6" id="KW-0689">Ribosomal protein</keyword>
<keyword evidence="2 6" id="KW-0699">rRNA-binding</keyword>
<comment type="similarity">
    <text evidence="1 6">Belongs to the universal ribosomal protein uS4 family.</text>
</comment>
<dbReference type="InterPro" id="IPR001912">
    <property type="entry name" value="Ribosomal_uS4_N"/>
</dbReference>
<reference evidence="10" key="1">
    <citation type="journal article" date="2014" name="Genome Biol. Evol.">
        <title>Pangenome evidence for extensive interdomain horizontal transfer affecting lineage core and shell genes in uncultured planktonic thaumarchaeota and euryarchaeota.</title>
        <authorList>
            <person name="Deschamps P."/>
            <person name="Zivanovic Y."/>
            <person name="Moreira D."/>
            <person name="Rodriguez-Valera F."/>
            <person name="Lopez-Garcia P."/>
        </authorList>
    </citation>
    <scope>NUCLEOTIDE SEQUENCE</scope>
</reference>
<sequence length="241" mass="27081">MGHPKFSRRVWQGPKHPWQSERIDEERTLIFNYGLRNHREIWKARSKLRRWRSNAMKLIATTDSGDDHVSREKADLITSLHRRGMLPEGATLDDILRLNVEHVLARRLQSQVYYKGFASSMKQARQLLIHGHISVGDQVMTVPGYTITREEEDTLQYSIQSSLHDSAKRAGDSKKSGIATGENHPIRVGITEIRSQAIYEKEDGESSLELVDGVPTAEEVQQIAEAAEAAPSADDVSGGES</sequence>
<evidence type="ECO:0000313" key="10">
    <source>
        <dbReference type="EMBL" id="AIE92557.1"/>
    </source>
</evidence>
<proteinExistence type="inferred from homology"/>
<comment type="subunit">
    <text evidence="6">Part of the 30S ribosomal subunit. Contacts protein S5. The interaction surface between S4 and S5 is involved in control of translational fidelity.</text>
</comment>
<protein>
    <recommendedName>
        <fullName evidence="6">Small ribosomal subunit protein uS4</fullName>
    </recommendedName>
</protein>
<keyword evidence="5 6" id="KW-0687">Ribonucleoprotein</keyword>
<dbReference type="Gene3D" id="3.10.290.10">
    <property type="entry name" value="RNA-binding S4 domain"/>
    <property type="match status" value="1"/>
</dbReference>
<dbReference type="InterPro" id="IPR022801">
    <property type="entry name" value="Ribosomal_uS4"/>
</dbReference>
<dbReference type="PROSITE" id="PS50889">
    <property type="entry name" value="S4"/>
    <property type="match status" value="1"/>
</dbReference>
<dbReference type="InterPro" id="IPR022802">
    <property type="entry name" value="Ribosomal_uS4_arc"/>
</dbReference>
<evidence type="ECO:0000256" key="5">
    <source>
        <dbReference type="ARBA" id="ARBA00023274"/>
    </source>
</evidence>